<keyword evidence="14" id="KW-1185">Reference proteome</keyword>
<sequence length="571" mass="59937">MTFRIALACTALALTGCQTTLTAPEAPLVAPERSFTGVVSAADPRAAQAGAQILRQGGSATDVAIAVMLALTVVEPQSSGIGGGGFFVRAGADGALETIDGRETAPSAATPAWFLAEGGEPLGYRDAVLTGLSVGVPGNLALAAEAHQRHGKLPWADLFQPAIRLAEDGWLLTERGAEFAERSKERATHDVELPFLFWDAEGNVAPVGTRITNGDLAFALGRLAEEGPDWLYEGSVAADLANYVAERTPRDEYMQFGDVTSYEAIPRDAVCGPYREYRICSMGPPSSGATTVLAMLGHLERFDIGALGASSPMAWHLFAESQRLAYADRELYLADSDYVPVPVAGLTDPAYLAARSMLIDPASRRASVEAGAPAGATQALADGDEPTENGTSHFSVVDSNGNVVSWTSTIEGAFGSGLVFSGFYLNNELTDFSFRPERDGVPVANRVEGGKRPRSSMSPTIVFDADGRSVLALGAAGGSTIPVQVAKALIGYIDWDLTAQEAIALPTLYSPGDTVTLEEGLFDPAIVAALETLGHTVQMRGLPLKANAVEYRDGRWIGAADPRSEGAAVSE</sequence>
<evidence type="ECO:0000256" key="7">
    <source>
        <dbReference type="ARBA" id="ARBA00023315"/>
    </source>
</evidence>
<comment type="catalytic activity">
    <reaction evidence="1 11">
        <text>an S-substituted glutathione + H2O = an S-substituted L-cysteinylglycine + L-glutamate</text>
        <dbReference type="Rhea" id="RHEA:59468"/>
        <dbReference type="ChEBI" id="CHEBI:15377"/>
        <dbReference type="ChEBI" id="CHEBI:29985"/>
        <dbReference type="ChEBI" id="CHEBI:90779"/>
        <dbReference type="ChEBI" id="CHEBI:143103"/>
        <dbReference type="EC" id="3.4.19.13"/>
    </reaction>
</comment>
<accession>A0A419RUU0</accession>
<dbReference type="InterPro" id="IPR051792">
    <property type="entry name" value="GGT_bact"/>
</dbReference>
<proteinExistence type="inferred from homology"/>
<dbReference type="Gene3D" id="1.10.246.130">
    <property type="match status" value="1"/>
</dbReference>
<evidence type="ECO:0000256" key="8">
    <source>
        <dbReference type="ARBA" id="ARBA00047417"/>
    </source>
</evidence>
<dbReference type="NCBIfam" id="TIGR00066">
    <property type="entry name" value="g_glut_trans"/>
    <property type="match status" value="1"/>
</dbReference>
<comment type="catalytic activity">
    <reaction evidence="8 11">
        <text>an N-terminal (5-L-glutamyl)-[peptide] + an alpha-amino acid = 5-L-glutamyl amino acid + an N-terminal L-alpha-aminoacyl-[peptide]</text>
        <dbReference type="Rhea" id="RHEA:23904"/>
        <dbReference type="Rhea" id="RHEA-COMP:9780"/>
        <dbReference type="Rhea" id="RHEA-COMP:9795"/>
        <dbReference type="ChEBI" id="CHEBI:77644"/>
        <dbReference type="ChEBI" id="CHEBI:78597"/>
        <dbReference type="ChEBI" id="CHEBI:78599"/>
        <dbReference type="ChEBI" id="CHEBI:78608"/>
        <dbReference type="EC" id="2.3.2.2"/>
    </reaction>
</comment>
<protein>
    <recommendedName>
        <fullName evidence="11">Glutathione hydrolase proenzyme</fullName>
        <ecNumber evidence="11">2.3.2.2</ecNumber>
        <ecNumber evidence="11">3.4.19.13</ecNumber>
    </recommendedName>
    <component>
        <recommendedName>
            <fullName evidence="11">Glutathione hydrolase large chain</fullName>
        </recommendedName>
    </component>
    <component>
        <recommendedName>
            <fullName evidence="11">Glutathione hydrolase small chain</fullName>
        </recommendedName>
    </component>
</protein>
<dbReference type="InterPro" id="IPR043138">
    <property type="entry name" value="GGT_lsub"/>
</dbReference>
<comment type="caution">
    <text evidence="13">The sequence shown here is derived from an EMBL/GenBank/DDBJ whole genome shotgun (WGS) entry which is preliminary data.</text>
</comment>
<reference evidence="13 14" key="1">
    <citation type="journal article" date="2017" name="Int. J. Syst. Evol. Microbiol.">
        <title>Erythrobacter aquimixticola sp. nov., isolated from the junction between the ocean and a freshwater spring.</title>
        <authorList>
            <person name="Park S."/>
            <person name="Jung Y.T."/>
            <person name="Choi S.J."/>
            <person name="Yoon J.H."/>
        </authorList>
    </citation>
    <scope>NUCLEOTIDE SEQUENCE [LARGE SCALE GENOMIC DNA]</scope>
    <source>
        <strain evidence="13 14">JSSK-14</strain>
    </source>
</reference>
<keyword evidence="6 11" id="KW-0865">Zymogen</keyword>
<dbReference type="OrthoDB" id="9781342at2"/>
<dbReference type="EC" id="3.4.19.13" evidence="11"/>
<evidence type="ECO:0000313" key="13">
    <source>
        <dbReference type="EMBL" id="RJY09540.1"/>
    </source>
</evidence>
<dbReference type="EC" id="2.3.2.2" evidence="11"/>
<feature type="binding site" evidence="10">
    <location>
        <begin position="455"/>
        <end position="456"/>
    </location>
    <ligand>
        <name>L-glutamate</name>
        <dbReference type="ChEBI" id="CHEBI:29985"/>
    </ligand>
</feature>
<comment type="catalytic activity">
    <reaction evidence="2 11">
        <text>glutathione + H2O = L-cysteinylglycine + L-glutamate</text>
        <dbReference type="Rhea" id="RHEA:28807"/>
        <dbReference type="ChEBI" id="CHEBI:15377"/>
        <dbReference type="ChEBI" id="CHEBI:29985"/>
        <dbReference type="ChEBI" id="CHEBI:57925"/>
        <dbReference type="ChEBI" id="CHEBI:61694"/>
        <dbReference type="EC" id="3.4.19.13"/>
    </reaction>
</comment>
<dbReference type="PROSITE" id="PS00462">
    <property type="entry name" value="G_GLU_TRANSPEPTIDASE"/>
    <property type="match status" value="1"/>
</dbReference>
<evidence type="ECO:0000256" key="11">
    <source>
        <dbReference type="RuleBase" id="RU368036"/>
    </source>
</evidence>
<dbReference type="GO" id="GO:0006751">
    <property type="term" value="P:glutathione catabolic process"/>
    <property type="evidence" value="ECO:0007669"/>
    <property type="project" value="UniProtKB-UniRule"/>
</dbReference>
<evidence type="ECO:0000313" key="14">
    <source>
        <dbReference type="Proteomes" id="UP000285232"/>
    </source>
</evidence>
<dbReference type="PROSITE" id="PS51257">
    <property type="entry name" value="PROKAR_LIPOPROTEIN"/>
    <property type="match status" value="1"/>
</dbReference>
<dbReference type="AlphaFoldDB" id="A0A419RUU0"/>
<dbReference type="Pfam" id="PF01019">
    <property type="entry name" value="G_glu_transpept"/>
    <property type="match status" value="1"/>
</dbReference>
<dbReference type="InterPro" id="IPR029055">
    <property type="entry name" value="Ntn_hydrolases_N"/>
</dbReference>
<comment type="pathway">
    <text evidence="11">Sulfur metabolism; glutathione metabolism.</text>
</comment>
<feature type="chain" id="PRO_5019577393" description="Glutathione hydrolase proenzyme" evidence="12">
    <location>
        <begin position="23"/>
        <end position="571"/>
    </location>
</feature>
<evidence type="ECO:0000256" key="4">
    <source>
        <dbReference type="ARBA" id="ARBA00022679"/>
    </source>
</evidence>
<dbReference type="RefSeq" id="WP_120048551.1">
    <property type="nucleotide sequence ID" value="NZ_RAHX01000001.1"/>
</dbReference>
<dbReference type="Gene3D" id="3.60.20.40">
    <property type="match status" value="1"/>
</dbReference>
<evidence type="ECO:0000256" key="10">
    <source>
        <dbReference type="PIRSR" id="PIRSR600101-2"/>
    </source>
</evidence>
<organism evidence="13 14">
    <name type="scientific">Aurantiacibacter aquimixticola</name>
    <dbReference type="NCBI Taxonomy" id="1958945"/>
    <lineage>
        <taxon>Bacteria</taxon>
        <taxon>Pseudomonadati</taxon>
        <taxon>Pseudomonadota</taxon>
        <taxon>Alphaproteobacteria</taxon>
        <taxon>Sphingomonadales</taxon>
        <taxon>Erythrobacteraceae</taxon>
        <taxon>Aurantiacibacter</taxon>
    </lineage>
</organism>
<feature type="signal peptide" evidence="12">
    <location>
        <begin position="1"/>
        <end position="22"/>
    </location>
</feature>
<evidence type="ECO:0000256" key="1">
    <source>
        <dbReference type="ARBA" id="ARBA00001049"/>
    </source>
</evidence>
<dbReference type="EMBL" id="RAHX01000001">
    <property type="protein sequence ID" value="RJY09540.1"/>
    <property type="molecule type" value="Genomic_DNA"/>
</dbReference>
<keyword evidence="4 11" id="KW-0808">Transferase</keyword>
<dbReference type="InterPro" id="IPR055262">
    <property type="entry name" value="GGT_CS"/>
</dbReference>
<dbReference type="PRINTS" id="PR01210">
    <property type="entry name" value="GGTRANSPTASE"/>
</dbReference>
<feature type="binding site" evidence="10">
    <location>
        <position position="102"/>
    </location>
    <ligand>
        <name>L-glutamate</name>
        <dbReference type="ChEBI" id="CHEBI:29985"/>
    </ligand>
</feature>
<gene>
    <name evidence="13" type="primary">ggt</name>
    <name evidence="13" type="ORF">D6201_09380</name>
</gene>
<dbReference type="GO" id="GO:0103068">
    <property type="term" value="F:leukotriene C4 gamma-glutamyl transferase activity"/>
    <property type="evidence" value="ECO:0007669"/>
    <property type="project" value="UniProtKB-EC"/>
</dbReference>
<evidence type="ECO:0000256" key="6">
    <source>
        <dbReference type="ARBA" id="ARBA00023145"/>
    </source>
</evidence>
<evidence type="ECO:0000256" key="5">
    <source>
        <dbReference type="ARBA" id="ARBA00022801"/>
    </source>
</evidence>
<dbReference type="PANTHER" id="PTHR43199">
    <property type="entry name" value="GLUTATHIONE HYDROLASE"/>
    <property type="match status" value="1"/>
</dbReference>
<dbReference type="InterPro" id="IPR000101">
    <property type="entry name" value="GGT_peptidase"/>
</dbReference>
<keyword evidence="11" id="KW-0317">Glutathione biosynthesis</keyword>
<dbReference type="UniPathway" id="UPA00204"/>
<evidence type="ECO:0000256" key="2">
    <source>
        <dbReference type="ARBA" id="ARBA00001089"/>
    </source>
</evidence>
<comment type="PTM">
    <text evidence="11">Cleaved by autocatalysis into a large and a small subunit.</text>
</comment>
<comment type="subunit">
    <text evidence="11">This enzyme consists of two polypeptide chains, which are synthesized in precursor form from a single polypeptide.</text>
</comment>
<evidence type="ECO:0000256" key="9">
    <source>
        <dbReference type="PIRSR" id="PIRSR600101-1"/>
    </source>
</evidence>
<keyword evidence="5 11" id="KW-0378">Hydrolase</keyword>
<feature type="active site" description="Nucleophile" evidence="9">
    <location>
        <position position="391"/>
    </location>
</feature>
<dbReference type="GO" id="GO:0036374">
    <property type="term" value="F:glutathione hydrolase activity"/>
    <property type="evidence" value="ECO:0007669"/>
    <property type="project" value="UniProtKB-UniRule"/>
</dbReference>
<feature type="binding site" evidence="10">
    <location>
        <position position="431"/>
    </location>
    <ligand>
        <name>L-glutamate</name>
        <dbReference type="ChEBI" id="CHEBI:29985"/>
    </ligand>
</feature>
<comment type="similarity">
    <text evidence="3 11">Belongs to the gamma-glutamyltransferase family.</text>
</comment>
<dbReference type="InterPro" id="IPR043137">
    <property type="entry name" value="GGT_ssub_C"/>
</dbReference>
<dbReference type="PANTHER" id="PTHR43199:SF1">
    <property type="entry name" value="GLUTATHIONE HYDROLASE PROENZYME"/>
    <property type="match status" value="1"/>
</dbReference>
<keyword evidence="12" id="KW-0732">Signal</keyword>
<feature type="binding site" evidence="10">
    <location>
        <position position="478"/>
    </location>
    <ligand>
        <name>L-glutamate</name>
        <dbReference type="ChEBI" id="CHEBI:29985"/>
    </ligand>
</feature>
<dbReference type="SUPFAM" id="SSF56235">
    <property type="entry name" value="N-terminal nucleophile aminohydrolases (Ntn hydrolases)"/>
    <property type="match status" value="1"/>
</dbReference>
<evidence type="ECO:0000256" key="12">
    <source>
        <dbReference type="SAM" id="SignalP"/>
    </source>
</evidence>
<keyword evidence="7 11" id="KW-0012">Acyltransferase</keyword>
<dbReference type="GO" id="GO:0006750">
    <property type="term" value="P:glutathione biosynthetic process"/>
    <property type="evidence" value="ECO:0007669"/>
    <property type="project" value="UniProtKB-KW"/>
</dbReference>
<name>A0A419RUU0_9SPHN</name>
<dbReference type="Proteomes" id="UP000285232">
    <property type="component" value="Unassembled WGS sequence"/>
</dbReference>
<evidence type="ECO:0000256" key="3">
    <source>
        <dbReference type="ARBA" id="ARBA00009381"/>
    </source>
</evidence>